<dbReference type="AlphaFoldDB" id="A0A9P6FJI2"/>
<accession>A0A9P6FJI2</accession>
<feature type="region of interest" description="Disordered" evidence="1">
    <location>
        <begin position="18"/>
        <end position="46"/>
    </location>
</feature>
<feature type="compositionally biased region" description="Low complexity" evidence="1">
    <location>
        <begin position="245"/>
        <end position="259"/>
    </location>
</feature>
<feature type="compositionally biased region" description="Basic and acidic residues" evidence="1">
    <location>
        <begin position="89"/>
        <end position="106"/>
    </location>
</feature>
<feature type="region of interest" description="Disordered" evidence="1">
    <location>
        <begin position="58"/>
        <end position="164"/>
    </location>
</feature>
<evidence type="ECO:0000313" key="2">
    <source>
        <dbReference type="EMBL" id="KAF9573338.1"/>
    </source>
</evidence>
<feature type="compositionally biased region" description="Basic residues" evidence="1">
    <location>
        <begin position="18"/>
        <end position="30"/>
    </location>
</feature>
<comment type="caution">
    <text evidence="2">The sequence shown here is derived from an EMBL/GenBank/DDBJ whole genome shotgun (WGS) entry which is preliminary data.</text>
</comment>
<protein>
    <submittedName>
        <fullName evidence="2">Uncharacterized protein</fullName>
    </submittedName>
</protein>
<dbReference type="EMBL" id="JAABOA010005807">
    <property type="protein sequence ID" value="KAF9573338.1"/>
    <property type="molecule type" value="Genomic_DNA"/>
</dbReference>
<feature type="compositionally biased region" description="Polar residues" evidence="1">
    <location>
        <begin position="290"/>
        <end position="307"/>
    </location>
</feature>
<organism evidence="2 3">
    <name type="scientific">Lunasporangiospora selenospora</name>
    <dbReference type="NCBI Taxonomy" id="979761"/>
    <lineage>
        <taxon>Eukaryota</taxon>
        <taxon>Fungi</taxon>
        <taxon>Fungi incertae sedis</taxon>
        <taxon>Mucoromycota</taxon>
        <taxon>Mortierellomycotina</taxon>
        <taxon>Mortierellomycetes</taxon>
        <taxon>Mortierellales</taxon>
        <taxon>Mortierellaceae</taxon>
        <taxon>Lunasporangiospora</taxon>
    </lineage>
</organism>
<feature type="region of interest" description="Disordered" evidence="1">
    <location>
        <begin position="236"/>
        <end position="307"/>
    </location>
</feature>
<dbReference type="Proteomes" id="UP000780801">
    <property type="component" value="Unassembled WGS sequence"/>
</dbReference>
<evidence type="ECO:0000256" key="1">
    <source>
        <dbReference type="SAM" id="MobiDB-lite"/>
    </source>
</evidence>
<gene>
    <name evidence="2" type="ORF">BGW38_008441</name>
</gene>
<feature type="compositionally biased region" description="Acidic residues" evidence="1">
    <location>
        <begin position="123"/>
        <end position="132"/>
    </location>
</feature>
<evidence type="ECO:0000313" key="3">
    <source>
        <dbReference type="Proteomes" id="UP000780801"/>
    </source>
</evidence>
<feature type="compositionally biased region" description="Polar residues" evidence="1">
    <location>
        <begin position="260"/>
        <end position="275"/>
    </location>
</feature>
<proteinExistence type="predicted"/>
<reference evidence="2" key="1">
    <citation type="journal article" date="2020" name="Fungal Divers.">
        <title>Resolving the Mortierellaceae phylogeny through synthesis of multi-gene phylogenetics and phylogenomics.</title>
        <authorList>
            <person name="Vandepol N."/>
            <person name="Liber J."/>
            <person name="Desiro A."/>
            <person name="Na H."/>
            <person name="Kennedy M."/>
            <person name="Barry K."/>
            <person name="Grigoriev I.V."/>
            <person name="Miller A.N."/>
            <person name="O'Donnell K."/>
            <person name="Stajich J.E."/>
            <person name="Bonito G."/>
        </authorList>
    </citation>
    <scope>NUCLEOTIDE SEQUENCE</scope>
    <source>
        <strain evidence="2">KOD1015</strain>
    </source>
</reference>
<keyword evidence="3" id="KW-1185">Reference proteome</keyword>
<feature type="non-terminal residue" evidence="2">
    <location>
        <position position="307"/>
    </location>
</feature>
<name>A0A9P6FJI2_9FUNG</name>
<sequence length="307" mass="34899">MDSYIPASVIHDRHGVLAHHHHPHQHHHSKQQPQQPLNDPRTPRGFNLATNIHLAELQECFNQPNSEDEAEEREYQEAKRERLRKKQLKKEIKAQKKRERLKERELKKSRRKLKCGSQQLLPNEDEDESAEQDPDRGLQDLEESVGQVHGWKSRQTKKLAQTQEQRQKDILTAAVAAQLNGEVHRESGGRGRAKDIASEWASGYSDRDRSESDELRVNGGFHSSRVVQFLLSTAGKLGGRRSRATTGETTDATGHTGTTSRQRGLSSKGGPSTYSDVELTTLDYHESVEQQRPQPTSMLSSHLRQRL</sequence>